<accession>A0ACC2VMH6</accession>
<organism evidence="1 2">
    <name type="scientific">Naganishia friedmannii</name>
    <dbReference type="NCBI Taxonomy" id="89922"/>
    <lineage>
        <taxon>Eukaryota</taxon>
        <taxon>Fungi</taxon>
        <taxon>Dikarya</taxon>
        <taxon>Basidiomycota</taxon>
        <taxon>Agaricomycotina</taxon>
        <taxon>Tremellomycetes</taxon>
        <taxon>Filobasidiales</taxon>
        <taxon>Filobasidiaceae</taxon>
        <taxon>Naganishia</taxon>
    </lineage>
</organism>
<sequence length="526" mass="56714">MPFVRRTPNAAGRPPAGTIPSPSAPSLALISTGIPSFDDILGGGQPVGSILSVLAPDEHSAWSRLVERYWIAQGLAAGQDVLVVGGSTDDSVNMKSNIELEDLVAGCMWLDEGVKKSTRLAVAESVQTTPVPEDPDSDAEGLDEEDSNRTKIAWRYENMKKFQTTVSGNNSDAASSFHHTFNLTNIIPPALLSTFRSSKQLALIAPTDEQTISGASSGSSQYAVFKTVLSQLREALTERGALVAEQYAADGASQAPKKAVRIVLHEFGSLDWSNNVSVTSMHRFLHSLRMLIRDSSASVFITLPAYLAHEAPVTHDHKGKSPVHEPIMTSEEWLKSLGWASDACIEFQGFAGDPSLNISFPHSHGLVHVHALPTMHTLLPPAQKHSSLLGLGAGSTGQNNLAFKLKRKRLIIETLHLGVEGGVGERRTEPTRTGGPVDPRKTQNHSNDHGHLHGHGHSHHHHDPPAEGVDKPATGSSVRFAAVDIAVEAEPSVRFSDSPSGAETTLSKERKKVSFIRHDKPELYEF</sequence>
<keyword evidence="2" id="KW-1185">Reference proteome</keyword>
<comment type="caution">
    <text evidence="1">The sequence shown here is derived from an EMBL/GenBank/DDBJ whole genome shotgun (WGS) entry which is preliminary data.</text>
</comment>
<evidence type="ECO:0000313" key="2">
    <source>
        <dbReference type="Proteomes" id="UP001227268"/>
    </source>
</evidence>
<dbReference type="Proteomes" id="UP001227268">
    <property type="component" value="Unassembled WGS sequence"/>
</dbReference>
<gene>
    <name evidence="1" type="ORF">QFC21_003821</name>
</gene>
<protein>
    <submittedName>
        <fullName evidence="1">Uncharacterized protein</fullName>
    </submittedName>
</protein>
<evidence type="ECO:0000313" key="1">
    <source>
        <dbReference type="EMBL" id="KAJ9099821.1"/>
    </source>
</evidence>
<dbReference type="EMBL" id="JASBWT010000012">
    <property type="protein sequence ID" value="KAJ9099821.1"/>
    <property type="molecule type" value="Genomic_DNA"/>
</dbReference>
<proteinExistence type="predicted"/>
<name>A0ACC2VMH6_9TREE</name>
<reference evidence="1" key="1">
    <citation type="submission" date="2023-04" db="EMBL/GenBank/DDBJ databases">
        <title>Draft Genome sequencing of Naganishia species isolated from polar environments using Oxford Nanopore Technology.</title>
        <authorList>
            <person name="Leo P."/>
            <person name="Venkateswaran K."/>
        </authorList>
    </citation>
    <scope>NUCLEOTIDE SEQUENCE</scope>
    <source>
        <strain evidence="1">MNA-CCFEE 5423</strain>
    </source>
</reference>